<protein>
    <submittedName>
        <fullName evidence="1">Lipopolysaccharide synthesis sugar transferase</fullName>
    </submittedName>
</protein>
<sequence>MRRTLFRYRSFNTEKLNDYSYIHQRIINIEKWKFEAFEGLVYPSSPLYFNDPYDCEFCFQSDALEGVLDRETYIHLLERRFSLKQEEENRILYSDNIERAMQIVLQAHGGSLSDSWMNILQNGLNDCMSTIKDAVRVVCLSEVYDSMLMWSHYAQNHTGFCIEYDFKESDMLCKQLYPVIYTKDRYAVSKADMISENTEWIYKTTCRKSDVWSYEKEWRIVTANFNKVMPQKLKCPNGKYVLDLKENIKAFYLGAKISENFKEEIIQFGKKNSIDIYQMVLSPSTYELNAKKII</sequence>
<evidence type="ECO:0000313" key="1">
    <source>
        <dbReference type="EMBL" id="KIC04477.1"/>
    </source>
</evidence>
<dbReference type="Proteomes" id="UP000031011">
    <property type="component" value="Unassembled WGS sequence"/>
</dbReference>
<dbReference type="Pfam" id="PF11185">
    <property type="entry name" value="DUF2971"/>
    <property type="match status" value="1"/>
</dbReference>
<accession>A0A837DU67</accession>
<keyword evidence="1" id="KW-0808">Transferase</keyword>
<name>A0A837DU67_9LACO</name>
<reference evidence="1 2" key="1">
    <citation type="journal article" date="2015" name="BMC Microbiol.">
        <title>Lactobacillus ruminis strains cluster according to their mammalian gut source.</title>
        <authorList>
            <person name="O' Donnell M.M."/>
            <person name="Harris H.M."/>
            <person name="Lynch D.B."/>
            <person name="Ross R.P."/>
            <person name="O'Toole P.W."/>
        </authorList>
    </citation>
    <scope>NUCLEOTIDE SEQUENCE [LARGE SCALE GENOMIC DNA]</scope>
    <source>
        <strain evidence="1 2">DPC 6832</strain>
    </source>
</reference>
<dbReference type="AlphaFoldDB" id="A0A837DU67"/>
<dbReference type="EMBL" id="AWYA01000101">
    <property type="protein sequence ID" value="KIC04477.1"/>
    <property type="molecule type" value="Genomic_DNA"/>
</dbReference>
<gene>
    <name evidence="1" type="ORF">LRN_0482</name>
</gene>
<dbReference type="InterPro" id="IPR021352">
    <property type="entry name" value="DUF2971"/>
</dbReference>
<evidence type="ECO:0000313" key="2">
    <source>
        <dbReference type="Proteomes" id="UP000031011"/>
    </source>
</evidence>
<organism evidence="1 2">
    <name type="scientific">Ligilactobacillus ruminis DPC 6832</name>
    <dbReference type="NCBI Taxonomy" id="1402208"/>
    <lineage>
        <taxon>Bacteria</taxon>
        <taxon>Bacillati</taxon>
        <taxon>Bacillota</taxon>
        <taxon>Bacilli</taxon>
        <taxon>Lactobacillales</taxon>
        <taxon>Lactobacillaceae</taxon>
        <taxon>Ligilactobacillus</taxon>
    </lineage>
</organism>
<comment type="caution">
    <text evidence="1">The sequence shown here is derived from an EMBL/GenBank/DDBJ whole genome shotgun (WGS) entry which is preliminary data.</text>
</comment>
<proteinExistence type="predicted"/>
<dbReference type="GO" id="GO:0016740">
    <property type="term" value="F:transferase activity"/>
    <property type="evidence" value="ECO:0007669"/>
    <property type="project" value="UniProtKB-KW"/>
</dbReference>